<evidence type="ECO:0000313" key="8">
    <source>
        <dbReference type="Proteomes" id="UP000536275"/>
    </source>
</evidence>
<comment type="caution">
    <text evidence="7">The sequence shown here is derived from an EMBL/GenBank/DDBJ whole genome shotgun (WGS) entry which is preliminary data.</text>
</comment>
<organism evidence="7 8">
    <name type="scientific">Candida albicans</name>
    <name type="common">Yeast</name>
    <dbReference type="NCBI Taxonomy" id="5476"/>
    <lineage>
        <taxon>Eukaryota</taxon>
        <taxon>Fungi</taxon>
        <taxon>Dikarya</taxon>
        <taxon>Ascomycota</taxon>
        <taxon>Saccharomycotina</taxon>
        <taxon>Pichiomycetes</taxon>
        <taxon>Debaryomycetaceae</taxon>
        <taxon>Candida/Lodderomyces clade</taxon>
        <taxon>Candida</taxon>
    </lineage>
</organism>
<keyword evidence="1" id="KW-0479">Metal-binding</keyword>
<feature type="region of interest" description="Disordered" evidence="5">
    <location>
        <begin position="1"/>
        <end position="21"/>
    </location>
</feature>
<dbReference type="InterPro" id="IPR047134">
    <property type="entry name" value="RNF4"/>
</dbReference>
<dbReference type="InterPro" id="IPR013083">
    <property type="entry name" value="Znf_RING/FYVE/PHD"/>
</dbReference>
<dbReference type="PANTHER" id="PTHR23041">
    <property type="entry name" value="RING FINGER DOMAIN-CONTAINING"/>
    <property type="match status" value="1"/>
</dbReference>
<evidence type="ECO:0000256" key="4">
    <source>
        <dbReference type="PROSITE-ProRule" id="PRU00175"/>
    </source>
</evidence>
<dbReference type="InterPro" id="IPR018957">
    <property type="entry name" value="Znf_C3HC4_RING-type"/>
</dbReference>
<evidence type="ECO:0000256" key="2">
    <source>
        <dbReference type="ARBA" id="ARBA00022771"/>
    </source>
</evidence>
<keyword evidence="2 4" id="KW-0863">Zinc-finger</keyword>
<evidence type="ECO:0000256" key="5">
    <source>
        <dbReference type="SAM" id="MobiDB-lite"/>
    </source>
</evidence>
<feature type="domain" description="RING-type" evidence="6">
    <location>
        <begin position="56"/>
        <end position="107"/>
    </location>
</feature>
<protein>
    <submittedName>
        <fullName evidence="7">Ring finger domain family protein</fullName>
    </submittedName>
</protein>
<evidence type="ECO:0000313" key="7">
    <source>
        <dbReference type="EMBL" id="KAF6072725.1"/>
    </source>
</evidence>
<dbReference type="AlphaFoldDB" id="A0A8H6C4J8"/>
<dbReference type="EMBL" id="JABWAD010000007">
    <property type="protein sequence ID" value="KAF6072725.1"/>
    <property type="molecule type" value="Genomic_DNA"/>
</dbReference>
<evidence type="ECO:0000259" key="6">
    <source>
        <dbReference type="PROSITE" id="PS50089"/>
    </source>
</evidence>
<gene>
    <name evidence="7" type="ORF">FOB64_000732</name>
</gene>
<sequence>MDESTMSTPNVTNISSDDEDDEIEVLEFRKLTQDLIDNPTQPEERRITKKLSDVECPICFDEVRRAITTSCGHVFCLECIERSISSSHARGQVRSSQRGRGLCPLCRKQVVFKETIPLKMKKAEKIDKPDLPPK</sequence>
<dbReference type="InterPro" id="IPR001841">
    <property type="entry name" value="Znf_RING"/>
</dbReference>
<evidence type="ECO:0000256" key="3">
    <source>
        <dbReference type="ARBA" id="ARBA00022833"/>
    </source>
</evidence>
<name>A0A8H6C4J8_CANAX</name>
<accession>A0A8H6C4J8</accession>
<dbReference type="GO" id="GO:0008270">
    <property type="term" value="F:zinc ion binding"/>
    <property type="evidence" value="ECO:0007669"/>
    <property type="project" value="UniProtKB-KW"/>
</dbReference>
<proteinExistence type="predicted"/>
<dbReference type="SUPFAM" id="SSF57850">
    <property type="entry name" value="RING/U-box"/>
    <property type="match status" value="1"/>
</dbReference>
<keyword evidence="3" id="KW-0862">Zinc</keyword>
<dbReference type="SMART" id="SM00184">
    <property type="entry name" value="RING"/>
    <property type="match status" value="1"/>
</dbReference>
<feature type="compositionally biased region" description="Polar residues" evidence="5">
    <location>
        <begin position="1"/>
        <end position="13"/>
    </location>
</feature>
<reference evidence="7 8" key="1">
    <citation type="submission" date="2020-03" db="EMBL/GenBank/DDBJ databases">
        <title>FDA dAtabase for Regulatory Grade micrObial Sequences (FDA-ARGOS): Supporting development and validation of Infectious Disease Dx tests.</title>
        <authorList>
            <person name="Campos J."/>
            <person name="Goldberg B."/>
            <person name="Tallon L."/>
            <person name="Sadzewicz L."/>
            <person name="Vavikolanu K."/>
            <person name="Mehta A."/>
            <person name="Aluvathingal J."/>
            <person name="Nadendla S."/>
            <person name="Nandy P."/>
            <person name="Geyer C."/>
            <person name="Yan Y."/>
            <person name="Sichtig H."/>
        </authorList>
    </citation>
    <scope>NUCLEOTIDE SEQUENCE [LARGE SCALE GENOMIC DNA]</scope>
    <source>
        <strain evidence="7 8">FDAARGOS_656</strain>
    </source>
</reference>
<dbReference type="InterPro" id="IPR017907">
    <property type="entry name" value="Znf_RING_CS"/>
</dbReference>
<dbReference type="PANTHER" id="PTHR23041:SF78">
    <property type="entry name" value="E3 UBIQUITIN-PROTEIN LIGASE RNF4"/>
    <property type="match status" value="1"/>
</dbReference>
<dbReference type="Pfam" id="PF00097">
    <property type="entry name" value="zf-C3HC4"/>
    <property type="match status" value="1"/>
</dbReference>
<dbReference type="PROSITE" id="PS50089">
    <property type="entry name" value="ZF_RING_2"/>
    <property type="match status" value="1"/>
</dbReference>
<dbReference type="PROSITE" id="PS00518">
    <property type="entry name" value="ZF_RING_1"/>
    <property type="match status" value="1"/>
</dbReference>
<evidence type="ECO:0000256" key="1">
    <source>
        <dbReference type="ARBA" id="ARBA00022723"/>
    </source>
</evidence>
<dbReference type="Gene3D" id="3.30.40.10">
    <property type="entry name" value="Zinc/RING finger domain, C3HC4 (zinc finger)"/>
    <property type="match status" value="1"/>
</dbReference>
<dbReference type="Proteomes" id="UP000536275">
    <property type="component" value="Unassembled WGS sequence"/>
</dbReference>